<evidence type="ECO:0000313" key="1">
    <source>
        <dbReference type="EMBL" id="KAK9157801.1"/>
    </source>
</evidence>
<protein>
    <submittedName>
        <fullName evidence="1">Uncharacterized protein</fullName>
    </submittedName>
</protein>
<gene>
    <name evidence="1" type="ORF">Scep_004375</name>
</gene>
<comment type="caution">
    <text evidence="1">The sequence shown here is derived from an EMBL/GenBank/DDBJ whole genome shotgun (WGS) entry which is preliminary data.</text>
</comment>
<dbReference type="Proteomes" id="UP001419268">
    <property type="component" value="Unassembled WGS sequence"/>
</dbReference>
<proteinExistence type="predicted"/>
<reference evidence="1 2" key="1">
    <citation type="submission" date="2024-01" db="EMBL/GenBank/DDBJ databases">
        <title>Genome assemblies of Stephania.</title>
        <authorList>
            <person name="Yang L."/>
        </authorList>
    </citation>
    <scope>NUCLEOTIDE SEQUENCE [LARGE SCALE GENOMIC DNA]</scope>
    <source>
        <strain evidence="1">JXDWG</strain>
        <tissue evidence="1">Leaf</tissue>
    </source>
</reference>
<dbReference type="EMBL" id="JBBNAG010000002">
    <property type="protein sequence ID" value="KAK9157801.1"/>
    <property type="molecule type" value="Genomic_DNA"/>
</dbReference>
<organism evidence="1 2">
    <name type="scientific">Stephania cephalantha</name>
    <dbReference type="NCBI Taxonomy" id="152367"/>
    <lineage>
        <taxon>Eukaryota</taxon>
        <taxon>Viridiplantae</taxon>
        <taxon>Streptophyta</taxon>
        <taxon>Embryophyta</taxon>
        <taxon>Tracheophyta</taxon>
        <taxon>Spermatophyta</taxon>
        <taxon>Magnoliopsida</taxon>
        <taxon>Ranunculales</taxon>
        <taxon>Menispermaceae</taxon>
        <taxon>Menispermoideae</taxon>
        <taxon>Cissampelideae</taxon>
        <taxon>Stephania</taxon>
    </lineage>
</organism>
<name>A0AAP0KSI1_9MAGN</name>
<keyword evidence="2" id="KW-1185">Reference proteome</keyword>
<accession>A0AAP0KSI1</accession>
<dbReference type="AlphaFoldDB" id="A0AAP0KSI1"/>
<evidence type="ECO:0000313" key="2">
    <source>
        <dbReference type="Proteomes" id="UP001419268"/>
    </source>
</evidence>
<sequence>MLRLCTDHLLAASADLERFSPTSSLSAPTASPPLSAPILLYFPCTDRLPSSASFNSLLTALASNADLEIFIVRFRCQVHYLLRPLLSLCTDCLPSFALRPAAAAFPSAFSVGSADAPLDRPDLSLR</sequence>